<proteinExistence type="predicted"/>
<gene>
    <name evidence="1" type="ORF">DLD82_10825</name>
</gene>
<sequence>MSETHKSSTELNICIDTPYYVCIDAGDFDIILNESKTEFAAHEYLKRVQPISKNVKLEIKTSVRRLSQEFETDDILIGVSIKN</sequence>
<evidence type="ECO:0000313" key="2">
    <source>
        <dbReference type="Proteomes" id="UP000245934"/>
    </source>
</evidence>
<protein>
    <submittedName>
        <fullName evidence="1">Uncharacterized protein</fullName>
    </submittedName>
</protein>
<reference evidence="1 2" key="1">
    <citation type="submission" date="2018-05" db="EMBL/GenBank/DDBJ databases">
        <title>Draft genome of Methanospirillum stamsii Pt1.</title>
        <authorList>
            <person name="Dueholm M.S."/>
            <person name="Nielsen P.H."/>
            <person name="Bakmann L.F."/>
            <person name="Otzen D.E."/>
        </authorList>
    </citation>
    <scope>NUCLEOTIDE SEQUENCE [LARGE SCALE GENOMIC DNA]</scope>
    <source>
        <strain evidence="1 2">Pt1</strain>
    </source>
</reference>
<dbReference type="AlphaFoldDB" id="A0A2V2MZN6"/>
<keyword evidence="2" id="KW-1185">Reference proteome</keyword>
<accession>A0A2V2MZN6</accession>
<dbReference type="RefSeq" id="WP_109941139.1">
    <property type="nucleotide sequence ID" value="NZ_CP176366.1"/>
</dbReference>
<organism evidence="1 2">
    <name type="scientific">Methanospirillum stamsii</name>
    <dbReference type="NCBI Taxonomy" id="1277351"/>
    <lineage>
        <taxon>Archaea</taxon>
        <taxon>Methanobacteriati</taxon>
        <taxon>Methanobacteriota</taxon>
        <taxon>Stenosarchaea group</taxon>
        <taxon>Methanomicrobia</taxon>
        <taxon>Methanomicrobiales</taxon>
        <taxon>Methanospirillaceae</taxon>
        <taxon>Methanospirillum</taxon>
    </lineage>
</organism>
<dbReference type="GeneID" id="97611369"/>
<evidence type="ECO:0000313" key="1">
    <source>
        <dbReference type="EMBL" id="PWR73352.1"/>
    </source>
</evidence>
<dbReference type="Proteomes" id="UP000245934">
    <property type="component" value="Unassembled WGS sequence"/>
</dbReference>
<dbReference type="EMBL" id="QGMZ01000019">
    <property type="protein sequence ID" value="PWR73352.1"/>
    <property type="molecule type" value="Genomic_DNA"/>
</dbReference>
<comment type="caution">
    <text evidence="1">The sequence shown here is derived from an EMBL/GenBank/DDBJ whole genome shotgun (WGS) entry which is preliminary data.</text>
</comment>
<name>A0A2V2MZN6_9EURY</name>